<dbReference type="AlphaFoldDB" id="A0A7X0NW75"/>
<dbReference type="SUPFAM" id="SSF52540">
    <property type="entry name" value="P-loop containing nucleoside triphosphate hydrolases"/>
    <property type="match status" value="2"/>
</dbReference>
<evidence type="ECO:0000256" key="6">
    <source>
        <dbReference type="ARBA" id="ARBA00022763"/>
    </source>
</evidence>
<keyword evidence="3" id="KW-0479">Metal-binding</keyword>
<evidence type="ECO:0000256" key="8">
    <source>
        <dbReference type="ARBA" id="ARBA00022771"/>
    </source>
</evidence>
<evidence type="ECO:0000256" key="7">
    <source>
        <dbReference type="ARBA" id="ARBA00022769"/>
    </source>
</evidence>
<dbReference type="PANTHER" id="PTHR43152:SF3">
    <property type="entry name" value="UVRABC SYSTEM PROTEIN A"/>
    <property type="match status" value="1"/>
</dbReference>
<evidence type="ECO:0000256" key="9">
    <source>
        <dbReference type="ARBA" id="ARBA00022833"/>
    </source>
</evidence>
<evidence type="ECO:0000256" key="12">
    <source>
        <dbReference type="ARBA" id="ARBA00023125"/>
    </source>
</evidence>
<dbReference type="PANTHER" id="PTHR43152">
    <property type="entry name" value="UVRABC SYSTEM PROTEIN A"/>
    <property type="match status" value="1"/>
</dbReference>
<dbReference type="PROSITE" id="PS50893">
    <property type="entry name" value="ABC_TRANSPORTER_2"/>
    <property type="match status" value="1"/>
</dbReference>
<dbReference type="GO" id="GO:0004518">
    <property type="term" value="F:nuclease activity"/>
    <property type="evidence" value="ECO:0007669"/>
    <property type="project" value="UniProtKB-KW"/>
</dbReference>
<proteinExistence type="inferred from homology"/>
<evidence type="ECO:0000256" key="16">
    <source>
        <dbReference type="ARBA" id="ARBA00042156"/>
    </source>
</evidence>
<dbReference type="Pfam" id="PF17755">
    <property type="entry name" value="UvrA_DNA-bind"/>
    <property type="match status" value="1"/>
</dbReference>
<evidence type="ECO:0000256" key="2">
    <source>
        <dbReference type="ARBA" id="ARBA00022490"/>
    </source>
</evidence>
<dbReference type="InterPro" id="IPR017871">
    <property type="entry name" value="ABC_transporter-like_CS"/>
</dbReference>
<reference evidence="18 19" key="1">
    <citation type="submission" date="2020-08" db="EMBL/GenBank/DDBJ databases">
        <title>Sequencing the genomes of 1000 actinobacteria strains.</title>
        <authorList>
            <person name="Klenk H.-P."/>
        </authorList>
    </citation>
    <scope>NUCLEOTIDE SEQUENCE [LARGE SCALE GENOMIC DNA]</scope>
    <source>
        <strain evidence="18 19">DSM 43768</strain>
    </source>
</reference>
<dbReference type="SMART" id="SM00382">
    <property type="entry name" value="AAA"/>
    <property type="match status" value="2"/>
</dbReference>
<evidence type="ECO:0000256" key="15">
    <source>
        <dbReference type="ARBA" id="ARBA00039316"/>
    </source>
</evidence>
<keyword evidence="11" id="KW-0267">Excision nuclease</keyword>
<keyword evidence="8" id="KW-0863">Zinc-finger</keyword>
<comment type="caution">
    <text evidence="18">The sequence shown here is derived from an EMBL/GenBank/DDBJ whole genome shotgun (WGS) entry which is preliminary data.</text>
</comment>
<dbReference type="GO" id="GO:0003677">
    <property type="term" value="F:DNA binding"/>
    <property type="evidence" value="ECO:0007669"/>
    <property type="project" value="UniProtKB-KW"/>
</dbReference>
<protein>
    <recommendedName>
        <fullName evidence="15">UvrABC system protein A</fullName>
    </recommendedName>
    <alternativeName>
        <fullName evidence="16">Excinuclease ABC subunit A</fullName>
    </alternativeName>
</protein>
<evidence type="ECO:0000256" key="13">
    <source>
        <dbReference type="ARBA" id="ARBA00023204"/>
    </source>
</evidence>
<keyword evidence="13" id="KW-0234">DNA repair</keyword>
<evidence type="ECO:0000259" key="17">
    <source>
        <dbReference type="PROSITE" id="PS50893"/>
    </source>
</evidence>
<organism evidence="18 19">
    <name type="scientific">Nonomuraea rubra</name>
    <dbReference type="NCBI Taxonomy" id="46180"/>
    <lineage>
        <taxon>Bacteria</taxon>
        <taxon>Bacillati</taxon>
        <taxon>Actinomycetota</taxon>
        <taxon>Actinomycetes</taxon>
        <taxon>Streptosporangiales</taxon>
        <taxon>Streptosporangiaceae</taxon>
        <taxon>Nonomuraea</taxon>
    </lineage>
</organism>
<keyword evidence="9" id="KW-0862">Zinc</keyword>
<evidence type="ECO:0000256" key="4">
    <source>
        <dbReference type="ARBA" id="ARBA00022737"/>
    </source>
</evidence>
<name>A0A7X0NW75_9ACTN</name>
<feature type="domain" description="ABC transporter" evidence="17">
    <location>
        <begin position="443"/>
        <end position="738"/>
    </location>
</feature>
<evidence type="ECO:0000313" key="19">
    <source>
        <dbReference type="Proteomes" id="UP000565579"/>
    </source>
</evidence>
<keyword evidence="19" id="KW-1185">Reference proteome</keyword>
<dbReference type="EMBL" id="JACHMI010000001">
    <property type="protein sequence ID" value="MBB6550702.1"/>
    <property type="molecule type" value="Genomic_DNA"/>
</dbReference>
<dbReference type="InterPro" id="IPR027417">
    <property type="entry name" value="P-loop_NTPase"/>
</dbReference>
<keyword evidence="7" id="KW-0228">DNA excision</keyword>
<dbReference type="Gene3D" id="1.20.1580.10">
    <property type="entry name" value="ABC transporter ATPase like domain"/>
    <property type="match status" value="2"/>
</dbReference>
<dbReference type="Proteomes" id="UP000565579">
    <property type="component" value="Unassembled WGS sequence"/>
</dbReference>
<dbReference type="GO" id="GO:0005524">
    <property type="term" value="F:ATP binding"/>
    <property type="evidence" value="ECO:0007669"/>
    <property type="project" value="UniProtKB-KW"/>
</dbReference>
<dbReference type="GO" id="GO:0006281">
    <property type="term" value="P:DNA repair"/>
    <property type="evidence" value="ECO:0007669"/>
    <property type="project" value="UniProtKB-KW"/>
</dbReference>
<evidence type="ECO:0000256" key="14">
    <source>
        <dbReference type="ARBA" id="ARBA00038000"/>
    </source>
</evidence>
<evidence type="ECO:0000313" key="18">
    <source>
        <dbReference type="EMBL" id="MBB6550702.1"/>
    </source>
</evidence>
<evidence type="ECO:0000256" key="1">
    <source>
        <dbReference type="ARBA" id="ARBA00004496"/>
    </source>
</evidence>
<keyword evidence="5" id="KW-0547">Nucleotide-binding</keyword>
<dbReference type="GO" id="GO:0005737">
    <property type="term" value="C:cytoplasm"/>
    <property type="evidence" value="ECO:0007669"/>
    <property type="project" value="UniProtKB-SubCell"/>
</dbReference>
<keyword evidence="4" id="KW-0677">Repeat</keyword>
<comment type="subcellular location">
    <subcellularLocation>
        <location evidence="1">Cytoplasm</location>
    </subcellularLocation>
</comment>
<dbReference type="GO" id="GO:0008270">
    <property type="term" value="F:zinc ion binding"/>
    <property type="evidence" value="ECO:0007669"/>
    <property type="project" value="UniProtKB-KW"/>
</dbReference>
<dbReference type="InterPro" id="IPR041552">
    <property type="entry name" value="UvrA_DNA-bd"/>
</dbReference>
<gene>
    <name evidence="18" type="ORF">HD593_005497</name>
</gene>
<dbReference type="GO" id="GO:0016887">
    <property type="term" value="F:ATP hydrolysis activity"/>
    <property type="evidence" value="ECO:0007669"/>
    <property type="project" value="InterPro"/>
</dbReference>
<keyword evidence="2" id="KW-0963">Cytoplasm</keyword>
<keyword evidence="10" id="KW-0067">ATP-binding</keyword>
<keyword evidence="12" id="KW-0238">DNA-binding</keyword>
<dbReference type="RefSeq" id="WP_185104932.1">
    <property type="nucleotide sequence ID" value="NZ_JACHMI010000001.1"/>
</dbReference>
<accession>A0A7X0NW75</accession>
<comment type="similarity">
    <text evidence="14">Belongs to the ABC transporter superfamily. UvrA family.</text>
</comment>
<dbReference type="PROSITE" id="PS00211">
    <property type="entry name" value="ABC_TRANSPORTER_1"/>
    <property type="match status" value="1"/>
</dbReference>
<dbReference type="InterPro" id="IPR003593">
    <property type="entry name" value="AAA+_ATPase"/>
</dbReference>
<evidence type="ECO:0000256" key="3">
    <source>
        <dbReference type="ARBA" id="ARBA00022723"/>
    </source>
</evidence>
<dbReference type="InterPro" id="IPR003439">
    <property type="entry name" value="ABC_transporter-like_ATP-bd"/>
</dbReference>
<dbReference type="Gene3D" id="3.40.50.300">
    <property type="entry name" value="P-loop containing nucleotide triphosphate hydrolases"/>
    <property type="match status" value="2"/>
</dbReference>
<evidence type="ECO:0000256" key="11">
    <source>
        <dbReference type="ARBA" id="ARBA00022881"/>
    </source>
</evidence>
<sequence length="751" mass="79130">MDDSIVITGARVNNLKNVSLRIPKNRLVVFTGVSGSGKSSLVFGTVAAESQRQLNETYTAFIRNRLPSHDKPDVETIDNLGAAIVVDQKPVGGNARSTVGTMTDIMPILRVLFSRYGTPSAGYSFAYSFNDPAGMCPGCDGLGRAVRLDLDALIDPARSLDDGAIRFPLFGVGTWQWQIYARSGTFDPQKPVGDYTPAERDLLLHGSGFTVDVHGKNGTLNKVDYEGVADRFTRLYLRRDTSTLSQRTRDAVQDLVTEGVCPRCDGARLNAAALATRIGPHSIADHAAMEITDLIAVLTGLGNPVAEAAVRALRRLDDIGLGYLTLARETSTVSGGEAQRLKTVRHLGSALTGMTYVFDEPTAGLHPSDVGRLTRLLRALRDKGNTVLVVEHDPDVIAVADHVIDLGPGAGVHGGHIVYTGSPAGLPASGTRTGHALARRTALKTEPRRPTGRLTLSPASLHNLHDITTTIPTGVLTCVTGVAGSGKSTLITRILPAQHPGAVVVGQDAPGTSARSSPASYLGVLEPIRRLFARAAGAPPALFSYNSGGACPRCEGRGVIHTDLAFMDPVTTVCELCAGTRYRPEALTHRLRGLSIADVLALTAEQAAAFFTEPAVAGRLAALVDVGLGYLTLGQPTSTLSGGELQRMKLAGELSRTGAVHILDEPTTGLHLSDVETLIALLDRLVDGGNTVIVIEHHLDVVRRADWVIDLGPGGGRHGGRILFEGPPAGLLTAPESVTGAHLKAALAGHP</sequence>
<evidence type="ECO:0000256" key="5">
    <source>
        <dbReference type="ARBA" id="ARBA00022741"/>
    </source>
</evidence>
<dbReference type="Gene3D" id="1.10.8.280">
    <property type="entry name" value="ABC transporter ATPase domain-like"/>
    <property type="match status" value="1"/>
</dbReference>
<evidence type="ECO:0000256" key="10">
    <source>
        <dbReference type="ARBA" id="ARBA00022840"/>
    </source>
</evidence>
<keyword evidence="6" id="KW-0227">DNA damage</keyword>
<dbReference type="CDD" id="cd03270">
    <property type="entry name" value="ABC_UvrA_I"/>
    <property type="match status" value="1"/>
</dbReference>